<reference evidence="1 2" key="1">
    <citation type="journal article" date="2016" name="Genome Biol. Evol.">
        <title>Divergent and convergent evolution of fungal pathogenicity.</title>
        <authorList>
            <person name="Shang Y."/>
            <person name="Xiao G."/>
            <person name="Zheng P."/>
            <person name="Cen K."/>
            <person name="Zhan S."/>
            <person name="Wang C."/>
        </authorList>
    </citation>
    <scope>NUCLEOTIDE SEQUENCE [LARGE SCALE GENOMIC DNA]</scope>
    <source>
        <strain evidence="1 2">ARSEF 2679</strain>
    </source>
</reference>
<accession>A0A168E0P8</accession>
<dbReference type="Pfam" id="PF12239">
    <property type="entry name" value="DUF3605"/>
    <property type="match status" value="1"/>
</dbReference>
<dbReference type="RefSeq" id="XP_018708195.1">
    <property type="nucleotide sequence ID" value="XM_018843745.1"/>
</dbReference>
<sequence>MGSFDVVPFWHVNVPERERTAECPEFLRGLSAKDLRGVSTPDSAYEILSWAEVARIVTANRLERFQRVPSQLRRYKQFSHQTAAGRHGSVAAFVLEERLRWAGPGASRPSGAPPFTCPDDYKVLYNDWPYGLDSRIVHLVVWTKFELVADADTGDLTDKARAEIEDYVSRTFRARMPEGNVMWFKNWAALKSIHAVEHFHVMLFDPNPDFIREVTNGDIPQCNKFID</sequence>
<dbReference type="EMBL" id="AZHB01000001">
    <property type="protein sequence ID" value="OAA73237.1"/>
    <property type="molecule type" value="Genomic_DNA"/>
</dbReference>
<comment type="caution">
    <text evidence="1">The sequence shown here is derived from an EMBL/GenBank/DDBJ whole genome shotgun (WGS) entry which is preliminary data.</text>
</comment>
<protein>
    <recommendedName>
        <fullName evidence="3">N-acetylglucosamine-induced protein 1</fullName>
    </recommendedName>
</protein>
<dbReference type="STRING" id="1081104.A0A168E0P8"/>
<evidence type="ECO:0000313" key="2">
    <source>
        <dbReference type="Proteomes" id="UP000076744"/>
    </source>
</evidence>
<dbReference type="Proteomes" id="UP000076744">
    <property type="component" value="Unassembled WGS sequence"/>
</dbReference>
<gene>
    <name evidence="1" type="ORF">ISF_00138</name>
</gene>
<name>A0A168E0P8_CORFA</name>
<dbReference type="InterPro" id="IPR022036">
    <property type="entry name" value="DUF3605"/>
</dbReference>
<organism evidence="1 2">
    <name type="scientific">Cordyceps fumosorosea (strain ARSEF 2679)</name>
    <name type="common">Isaria fumosorosea</name>
    <dbReference type="NCBI Taxonomy" id="1081104"/>
    <lineage>
        <taxon>Eukaryota</taxon>
        <taxon>Fungi</taxon>
        <taxon>Dikarya</taxon>
        <taxon>Ascomycota</taxon>
        <taxon>Pezizomycotina</taxon>
        <taxon>Sordariomycetes</taxon>
        <taxon>Hypocreomycetidae</taxon>
        <taxon>Hypocreales</taxon>
        <taxon>Cordycipitaceae</taxon>
        <taxon>Cordyceps</taxon>
    </lineage>
</organism>
<evidence type="ECO:0000313" key="1">
    <source>
        <dbReference type="EMBL" id="OAA73237.1"/>
    </source>
</evidence>
<keyword evidence="2" id="KW-1185">Reference proteome</keyword>
<dbReference type="GeneID" id="30016430"/>
<proteinExistence type="predicted"/>
<dbReference type="GO" id="GO:0006044">
    <property type="term" value="P:N-acetylglucosamine metabolic process"/>
    <property type="evidence" value="ECO:0007669"/>
    <property type="project" value="TreeGrafter"/>
</dbReference>
<dbReference type="AlphaFoldDB" id="A0A168E0P8"/>
<dbReference type="OrthoDB" id="10053431at2759"/>
<dbReference type="GO" id="GO:0005737">
    <property type="term" value="C:cytoplasm"/>
    <property type="evidence" value="ECO:0007669"/>
    <property type="project" value="TreeGrafter"/>
</dbReference>
<dbReference type="PANTHER" id="PTHR35020:SF4">
    <property type="entry name" value="N-ACETYLGLUCOSAMINE-INDUCED PROTEIN 1"/>
    <property type="match status" value="1"/>
</dbReference>
<dbReference type="PANTHER" id="PTHR35020">
    <property type="entry name" value="N-ACETYLGLUCOSAMINE-INDUCED PROTEIN 1"/>
    <property type="match status" value="1"/>
</dbReference>
<evidence type="ECO:0008006" key="3">
    <source>
        <dbReference type="Google" id="ProtNLM"/>
    </source>
</evidence>